<dbReference type="EMBL" id="AFHS01000032">
    <property type="protein sequence ID" value="EGK09652.1"/>
    <property type="molecule type" value="Genomic_DNA"/>
</dbReference>
<dbReference type="HOGENOM" id="CLU_3290979_0_0_4"/>
<reference evidence="1 2" key="1">
    <citation type="submission" date="2011-04" db="EMBL/GenBank/DDBJ databases">
        <authorList>
            <person name="Muzny D."/>
            <person name="Qin X."/>
            <person name="Deng J."/>
            <person name="Jiang H."/>
            <person name="Liu Y."/>
            <person name="Qu J."/>
            <person name="Song X.-Z."/>
            <person name="Zhang L."/>
            <person name="Thornton R."/>
            <person name="Coyle M."/>
            <person name="Francisco L."/>
            <person name="Jackson L."/>
            <person name="Javaid M."/>
            <person name="Korchina V."/>
            <person name="Kovar C."/>
            <person name="Mata R."/>
            <person name="Mathew T."/>
            <person name="Ngo R."/>
            <person name="Nguyen L."/>
            <person name="Nguyen N."/>
            <person name="Okwuonu G."/>
            <person name="Ongeri F."/>
            <person name="Pham C."/>
            <person name="Simmons D."/>
            <person name="Wilczek-Boney K."/>
            <person name="Hale W."/>
            <person name="Jakkamsetti A."/>
            <person name="Pham P."/>
            <person name="Ruth R."/>
            <person name="San Lucas F."/>
            <person name="Warren J."/>
            <person name="Zhang J."/>
            <person name="Zhao Z."/>
            <person name="Zhou C."/>
            <person name="Zhu D."/>
            <person name="Lee S."/>
            <person name="Bess C."/>
            <person name="Blankenburg K."/>
            <person name="Forbes L."/>
            <person name="Fu Q."/>
            <person name="Gubbala S."/>
            <person name="Hirani K."/>
            <person name="Jayaseelan J.C."/>
            <person name="Lara F."/>
            <person name="Munidasa M."/>
            <person name="Palculict T."/>
            <person name="Patil S."/>
            <person name="Pu L.-L."/>
            <person name="Saada N."/>
            <person name="Tang L."/>
            <person name="Weissenberger G."/>
            <person name="Zhu Y."/>
            <person name="Hemphill L."/>
            <person name="Shang Y."/>
            <person name="Youmans B."/>
            <person name="Ayvaz T."/>
            <person name="Ross M."/>
            <person name="Santibanez J."/>
            <person name="Aqrawi P."/>
            <person name="Gross S."/>
            <person name="Joshi V."/>
            <person name="Fowler G."/>
            <person name="Nazareth L."/>
            <person name="Reid J."/>
            <person name="Worley K."/>
            <person name="Petrosino J."/>
            <person name="Highlander S."/>
            <person name="Gibbs R."/>
        </authorList>
    </citation>
    <scope>NUCLEOTIDE SEQUENCE [LARGE SCALE GENOMIC DNA]</scope>
    <source>
        <strain evidence="1 2">ATCC 23330</strain>
    </source>
</reference>
<organism evidence="1 2">
    <name type="scientific">Kingella kingae ATCC 23330</name>
    <dbReference type="NCBI Taxonomy" id="887327"/>
    <lineage>
        <taxon>Bacteria</taxon>
        <taxon>Pseudomonadati</taxon>
        <taxon>Pseudomonadota</taxon>
        <taxon>Betaproteobacteria</taxon>
        <taxon>Neisseriales</taxon>
        <taxon>Neisseriaceae</taxon>
        <taxon>Kingella</taxon>
    </lineage>
</organism>
<sequence>MPTTEKQPVTVAFFCNGCRLLFCIIKSTFVPNLPQKFVSY</sequence>
<protein>
    <submittedName>
        <fullName evidence="1">Uncharacterized protein</fullName>
    </submittedName>
</protein>
<dbReference type="Proteomes" id="UP000004207">
    <property type="component" value="Unassembled WGS sequence"/>
</dbReference>
<dbReference type="AlphaFoldDB" id="F5S6L5"/>
<gene>
    <name evidence="1" type="ORF">HMPREF0476_0848</name>
</gene>
<name>F5S6L5_KINKI</name>
<keyword evidence="2" id="KW-1185">Reference proteome</keyword>
<comment type="caution">
    <text evidence="1">The sequence shown here is derived from an EMBL/GenBank/DDBJ whole genome shotgun (WGS) entry which is preliminary data.</text>
</comment>
<evidence type="ECO:0000313" key="2">
    <source>
        <dbReference type="Proteomes" id="UP000004207"/>
    </source>
</evidence>
<evidence type="ECO:0000313" key="1">
    <source>
        <dbReference type="EMBL" id="EGK09652.1"/>
    </source>
</evidence>
<proteinExistence type="predicted"/>
<accession>F5S6L5</accession>